<proteinExistence type="predicted"/>
<evidence type="ECO:0000313" key="1">
    <source>
        <dbReference type="EMBL" id="MFH5773574.1"/>
    </source>
</evidence>
<keyword evidence="2" id="KW-1185">Reference proteome</keyword>
<dbReference type="EMBL" id="JBIMPR010000003">
    <property type="protein sequence ID" value="MFH5773574.1"/>
    <property type="molecule type" value="Genomic_DNA"/>
</dbReference>
<dbReference type="RefSeq" id="WP_395132431.1">
    <property type="nucleotide sequence ID" value="NZ_JBIMPR010000003.1"/>
</dbReference>
<dbReference type="Proteomes" id="UP001609376">
    <property type="component" value="Unassembled WGS sequence"/>
</dbReference>
<organism evidence="1 2">
    <name type="scientific">Paracoccus broussonetiae subsp. drimophilus</name>
    <dbReference type="NCBI Taxonomy" id="3373869"/>
    <lineage>
        <taxon>Bacteria</taxon>
        <taxon>Pseudomonadati</taxon>
        <taxon>Pseudomonadota</taxon>
        <taxon>Alphaproteobacteria</taxon>
        <taxon>Rhodobacterales</taxon>
        <taxon>Paracoccaceae</taxon>
        <taxon>Paracoccus</taxon>
        <taxon>Paracoccus broussonetiae</taxon>
    </lineage>
</organism>
<protein>
    <submittedName>
        <fullName evidence="1">Uncharacterized protein</fullName>
    </submittedName>
</protein>
<comment type="caution">
    <text evidence="1">The sequence shown here is derived from an EMBL/GenBank/DDBJ whole genome shotgun (WGS) entry which is preliminary data.</text>
</comment>
<sequence length="97" mass="10746">MTNLYEWNGKTYRGMPAVAKAAGVNVHTVKRHLSDFGNLDGLGRIVGGNFKPIRFAGRDWPTRKALSEAAGISDPTLRAWLVERPDEIKARLARRSA</sequence>
<evidence type="ECO:0000313" key="2">
    <source>
        <dbReference type="Proteomes" id="UP001609376"/>
    </source>
</evidence>
<name>A0ABW7LGW0_9RHOB</name>
<accession>A0ABW7LGW0</accession>
<gene>
    <name evidence="1" type="ORF">ACHFJ0_04925</name>
</gene>
<reference evidence="1 2" key="1">
    <citation type="submission" date="2024-10" db="EMBL/GenBank/DDBJ databases">
        <title>Paracoccus drimophilus sp. nov., a novel bacterium from corn roots in Hunan.</title>
        <authorList>
            <person name="Li X."/>
        </authorList>
    </citation>
    <scope>NUCLEOTIDE SEQUENCE [LARGE SCALE GENOMIC DNA]</scope>
    <source>
        <strain evidence="1 2">NGMCC 1.201697</strain>
    </source>
</reference>